<evidence type="ECO:0000313" key="3">
    <source>
        <dbReference type="Proteomes" id="UP001148312"/>
    </source>
</evidence>
<keyword evidence="3" id="KW-1185">Reference proteome</keyword>
<evidence type="ECO:0000313" key="2">
    <source>
        <dbReference type="EMBL" id="KAJ5484883.1"/>
    </source>
</evidence>
<proteinExistence type="predicted"/>
<dbReference type="GO" id="GO:0016747">
    <property type="term" value="F:acyltransferase activity, transferring groups other than amino-acyl groups"/>
    <property type="evidence" value="ECO:0007669"/>
    <property type="project" value="InterPro"/>
</dbReference>
<dbReference type="InterPro" id="IPR052523">
    <property type="entry name" value="Trichothecene_AcTrans"/>
</dbReference>
<dbReference type="PANTHER" id="PTHR42791:SF14">
    <property type="entry name" value="N-ACETYLTRANSFERASE DOMAIN-CONTAINING PROTEIN"/>
    <property type="match status" value="1"/>
</dbReference>
<dbReference type="Pfam" id="PF00583">
    <property type="entry name" value="Acetyltransf_1"/>
    <property type="match status" value="1"/>
</dbReference>
<protein>
    <recommendedName>
        <fullName evidence="1">N-acetyltransferase domain-containing protein</fullName>
    </recommendedName>
</protein>
<dbReference type="Proteomes" id="UP001148312">
    <property type="component" value="Unassembled WGS sequence"/>
</dbReference>
<reference evidence="2" key="2">
    <citation type="journal article" date="2023" name="IMA Fungus">
        <title>Comparative genomic study of the Penicillium genus elucidates a diverse pangenome and 15 lateral gene transfer events.</title>
        <authorList>
            <person name="Petersen C."/>
            <person name="Sorensen T."/>
            <person name="Nielsen M.R."/>
            <person name="Sondergaard T.E."/>
            <person name="Sorensen J.L."/>
            <person name="Fitzpatrick D.A."/>
            <person name="Frisvad J.C."/>
            <person name="Nielsen K.L."/>
        </authorList>
    </citation>
    <scope>NUCLEOTIDE SEQUENCE</scope>
    <source>
        <strain evidence="2">IBT 30728</strain>
    </source>
</reference>
<dbReference type="GeneID" id="81624722"/>
<dbReference type="InterPro" id="IPR016181">
    <property type="entry name" value="Acyl_CoA_acyltransferase"/>
</dbReference>
<dbReference type="EMBL" id="JAPWDQ010000005">
    <property type="protein sequence ID" value="KAJ5484883.1"/>
    <property type="molecule type" value="Genomic_DNA"/>
</dbReference>
<comment type="caution">
    <text evidence="2">The sequence shown here is derived from an EMBL/GenBank/DDBJ whole genome shotgun (WGS) entry which is preliminary data.</text>
</comment>
<dbReference type="AlphaFoldDB" id="A0A9W9X5U7"/>
<dbReference type="RefSeq" id="XP_056789667.1">
    <property type="nucleotide sequence ID" value="XM_056934473.1"/>
</dbReference>
<name>A0A9W9X5U7_9EURO</name>
<sequence>MGEKPVFTNYTPILCPKAPISKVFAMSHTLIIQPVTVDEIPAITQLWYTAFNIPINLRMFPDTPGVRAWWNEANRHDVLDNPRRKLLKVVDPSTPDQIIAYAKWDLDPSESGARFPPWHEESDRETCERLFTSLGEKRRAFLGHRKHFYLDMLVTHPEYRGRGAASLLVKWGCDLADEEGVPAYLDAHEDAALFYRKFGFQNCYDQGVTADGALPMIREPQQQAVN</sequence>
<dbReference type="PANTHER" id="PTHR42791">
    <property type="entry name" value="GNAT FAMILY ACETYLTRANSFERASE"/>
    <property type="match status" value="1"/>
</dbReference>
<gene>
    <name evidence="2" type="ORF">N7539_004871</name>
</gene>
<dbReference type="Gene3D" id="3.40.630.30">
    <property type="match status" value="1"/>
</dbReference>
<evidence type="ECO:0000259" key="1">
    <source>
        <dbReference type="PROSITE" id="PS51186"/>
    </source>
</evidence>
<dbReference type="InterPro" id="IPR000182">
    <property type="entry name" value="GNAT_dom"/>
</dbReference>
<dbReference type="SUPFAM" id="SSF55729">
    <property type="entry name" value="Acyl-CoA N-acyltransferases (Nat)"/>
    <property type="match status" value="1"/>
</dbReference>
<organism evidence="2 3">
    <name type="scientific">Penicillium diatomitis</name>
    <dbReference type="NCBI Taxonomy" id="2819901"/>
    <lineage>
        <taxon>Eukaryota</taxon>
        <taxon>Fungi</taxon>
        <taxon>Dikarya</taxon>
        <taxon>Ascomycota</taxon>
        <taxon>Pezizomycotina</taxon>
        <taxon>Eurotiomycetes</taxon>
        <taxon>Eurotiomycetidae</taxon>
        <taxon>Eurotiales</taxon>
        <taxon>Aspergillaceae</taxon>
        <taxon>Penicillium</taxon>
    </lineage>
</organism>
<dbReference type="PROSITE" id="PS51186">
    <property type="entry name" value="GNAT"/>
    <property type="match status" value="1"/>
</dbReference>
<feature type="domain" description="N-acetyltransferase" evidence="1">
    <location>
        <begin position="88"/>
        <end position="221"/>
    </location>
</feature>
<reference evidence="2" key="1">
    <citation type="submission" date="2022-12" db="EMBL/GenBank/DDBJ databases">
        <authorList>
            <person name="Petersen C."/>
        </authorList>
    </citation>
    <scope>NUCLEOTIDE SEQUENCE</scope>
    <source>
        <strain evidence="2">IBT 30728</strain>
    </source>
</reference>
<dbReference type="CDD" id="cd04301">
    <property type="entry name" value="NAT_SF"/>
    <property type="match status" value="1"/>
</dbReference>
<accession>A0A9W9X5U7</accession>